<dbReference type="Gene3D" id="3.40.50.300">
    <property type="entry name" value="P-loop containing nucleotide triphosphate hydrolases"/>
    <property type="match status" value="1"/>
</dbReference>
<evidence type="ECO:0000259" key="2">
    <source>
        <dbReference type="Pfam" id="PF00685"/>
    </source>
</evidence>
<protein>
    <submittedName>
        <fullName evidence="4">Carbohydrate sulfotransferase 1-like</fullName>
    </submittedName>
</protein>
<dbReference type="Proteomes" id="UP000694865">
    <property type="component" value="Unplaced"/>
</dbReference>
<dbReference type="SUPFAM" id="SSF52540">
    <property type="entry name" value="P-loop containing nucleoside triphosphate hydrolases"/>
    <property type="match status" value="1"/>
</dbReference>
<proteinExistence type="predicted"/>
<keyword evidence="3" id="KW-1185">Reference proteome</keyword>
<feature type="domain" description="Sulfotransferase" evidence="2">
    <location>
        <begin position="116"/>
        <end position="415"/>
    </location>
</feature>
<name>A0ABM0MQI0_SACKO</name>
<dbReference type="InterPro" id="IPR000863">
    <property type="entry name" value="Sulfotransferase_dom"/>
</dbReference>
<dbReference type="PANTHER" id="PTHR10704:SF44">
    <property type="entry name" value="LD35051P-RELATED"/>
    <property type="match status" value="1"/>
</dbReference>
<dbReference type="InterPro" id="IPR027417">
    <property type="entry name" value="P-loop_NTPase"/>
</dbReference>
<dbReference type="GeneID" id="102806646"/>
<dbReference type="PANTHER" id="PTHR10704">
    <property type="entry name" value="CARBOHYDRATE SULFOTRANSFERASE"/>
    <property type="match status" value="1"/>
</dbReference>
<keyword evidence="1" id="KW-0472">Membrane</keyword>
<evidence type="ECO:0000313" key="3">
    <source>
        <dbReference type="Proteomes" id="UP000694865"/>
    </source>
</evidence>
<evidence type="ECO:0000256" key="1">
    <source>
        <dbReference type="SAM" id="Phobius"/>
    </source>
</evidence>
<reference evidence="4" key="1">
    <citation type="submission" date="2025-08" db="UniProtKB">
        <authorList>
            <consortium name="RefSeq"/>
        </authorList>
    </citation>
    <scope>IDENTIFICATION</scope>
    <source>
        <tissue evidence="4">Testes</tissue>
    </source>
</reference>
<gene>
    <name evidence="4" type="primary">LOC102806646</name>
</gene>
<keyword evidence="1" id="KW-0812">Transmembrane</keyword>
<dbReference type="InterPro" id="IPR051135">
    <property type="entry name" value="Gal/GlcNAc/GalNAc_ST"/>
</dbReference>
<feature type="transmembrane region" description="Helical" evidence="1">
    <location>
        <begin position="48"/>
        <end position="65"/>
    </location>
</feature>
<keyword evidence="1" id="KW-1133">Transmembrane helix</keyword>
<accession>A0ABM0MQI0</accession>
<sequence length="445" mass="51056">MVIYKASQAVILVFFPAPLQRISLPSHDNGLIGRSLHTNMEYLLKKQFVFLITCVIVAVCVIFFSKTSDDSTEYGLYNNASVRRRLAELEWRIENFRGRKMINSVEPCPNDQLGKRILIVAKARSGSTFLGELFNRNPSVFYSFEPLRVIPDMVRYEAISDNYRTSMSVEILHNLVNCDFMTYYAYHIHGWRLSIFESMALKKACQARNDKCSEILPSDMNSICASYDHMVVKSIRVEDVSTLQNIVDRACSNLEIVFLVRDPRAVATSRKHFKFPTRSKSSLTDLNLVGAKDMDLADLHPANVNSYCAWLRTNIRAVQDNLEWMRNRVHLLRYEDIAKNVTRKAIDLYDFFSMEMSEDVMRWIESNTHAQAPTHAQGTMNTKRNSASTAQAWRHELGFREVDMVQNVCGDVMETLGYIEAKTEEELKDISVPLETTPLLELVSL</sequence>
<evidence type="ECO:0000313" key="4">
    <source>
        <dbReference type="RefSeq" id="XP_006822271.1"/>
    </source>
</evidence>
<organism evidence="3 4">
    <name type="scientific">Saccoglossus kowalevskii</name>
    <name type="common">Acorn worm</name>
    <dbReference type="NCBI Taxonomy" id="10224"/>
    <lineage>
        <taxon>Eukaryota</taxon>
        <taxon>Metazoa</taxon>
        <taxon>Hemichordata</taxon>
        <taxon>Enteropneusta</taxon>
        <taxon>Harrimaniidae</taxon>
        <taxon>Saccoglossus</taxon>
    </lineage>
</organism>
<dbReference type="RefSeq" id="XP_006822271.1">
    <property type="nucleotide sequence ID" value="XM_006822208.1"/>
</dbReference>
<dbReference type="Pfam" id="PF00685">
    <property type="entry name" value="Sulfotransfer_1"/>
    <property type="match status" value="1"/>
</dbReference>